<organism evidence="2 3">
    <name type="scientific">Mesocestoides corti</name>
    <name type="common">Flatworm</name>
    <dbReference type="NCBI Taxonomy" id="53468"/>
    <lineage>
        <taxon>Eukaryota</taxon>
        <taxon>Metazoa</taxon>
        <taxon>Spiralia</taxon>
        <taxon>Lophotrochozoa</taxon>
        <taxon>Platyhelminthes</taxon>
        <taxon>Cestoda</taxon>
        <taxon>Eucestoda</taxon>
        <taxon>Cyclophyllidea</taxon>
        <taxon>Mesocestoididae</taxon>
        <taxon>Mesocestoides</taxon>
    </lineage>
</organism>
<dbReference type="Proteomes" id="UP000267029">
    <property type="component" value="Unassembled WGS sequence"/>
</dbReference>
<feature type="region of interest" description="Disordered" evidence="1">
    <location>
        <begin position="36"/>
        <end position="75"/>
    </location>
</feature>
<evidence type="ECO:0000313" key="2">
    <source>
        <dbReference type="EMBL" id="VDD77893.1"/>
    </source>
</evidence>
<name>A0A3P6HVW2_MESCO</name>
<accession>A0A3P6HVW2</accession>
<protein>
    <submittedName>
        <fullName evidence="2">Uncharacterized protein</fullName>
    </submittedName>
</protein>
<evidence type="ECO:0000256" key="1">
    <source>
        <dbReference type="SAM" id="MobiDB-lite"/>
    </source>
</evidence>
<proteinExistence type="predicted"/>
<dbReference type="EMBL" id="UXSR01001086">
    <property type="protein sequence ID" value="VDD77893.1"/>
    <property type="molecule type" value="Genomic_DNA"/>
</dbReference>
<feature type="compositionally biased region" description="Basic residues" evidence="1">
    <location>
        <begin position="61"/>
        <end position="75"/>
    </location>
</feature>
<sequence>MIGLSMNQPSPFPFPSSSLWSSSFSLSSGWCSAVKHESPRLPRPLTQRASRPMHMPSPTGRRPRRSSSRPLRVRV</sequence>
<reference evidence="2 3" key="1">
    <citation type="submission" date="2018-10" db="EMBL/GenBank/DDBJ databases">
        <authorList>
            <consortium name="Pathogen Informatics"/>
        </authorList>
    </citation>
    <scope>NUCLEOTIDE SEQUENCE [LARGE SCALE GENOMIC DNA]</scope>
</reference>
<gene>
    <name evidence="2" type="ORF">MCOS_LOCUS3896</name>
</gene>
<dbReference type="AlphaFoldDB" id="A0A3P6HVW2"/>
<keyword evidence="3" id="KW-1185">Reference proteome</keyword>
<evidence type="ECO:0000313" key="3">
    <source>
        <dbReference type="Proteomes" id="UP000267029"/>
    </source>
</evidence>